<evidence type="ECO:0000259" key="8">
    <source>
        <dbReference type="SMART" id="SM00014"/>
    </source>
</evidence>
<dbReference type="InterPro" id="IPR000326">
    <property type="entry name" value="PAP2/HPO"/>
</dbReference>
<proteinExistence type="predicted"/>
<dbReference type="Proteomes" id="UP001230654">
    <property type="component" value="Unassembled WGS sequence"/>
</dbReference>
<dbReference type="Pfam" id="PF01569">
    <property type="entry name" value="PAP2"/>
    <property type="match status" value="1"/>
</dbReference>
<comment type="caution">
    <text evidence="9">The sequence shown here is derived from an EMBL/GenBank/DDBJ whole genome shotgun (WGS) entry which is preliminary data.</text>
</comment>
<evidence type="ECO:0000256" key="5">
    <source>
        <dbReference type="ARBA" id="ARBA00022989"/>
    </source>
</evidence>
<feature type="transmembrane region" description="Helical" evidence="7">
    <location>
        <begin position="33"/>
        <end position="53"/>
    </location>
</feature>
<evidence type="ECO:0000256" key="4">
    <source>
        <dbReference type="ARBA" id="ARBA00022801"/>
    </source>
</evidence>
<sequence>MILAFDGSAVDGSAYTEVVNLARHAPAWLDDTVSAWSTYGLALFAVLMTIGWWRARRAGATASVTALAVPFAVVVAYGVDAALKLLVREYRPCQSLRVTTLEACPAPGDWSFPSNHAAIAAAAAVALLFVSRWLGAVAMVAAGAMAASRVWVGAHYPHDVVAGVVVGALAALLAMSALRRRAETLALRLTATRLRPLVAAS</sequence>
<keyword evidence="3 7" id="KW-0812">Transmembrane</keyword>
<dbReference type="SMART" id="SM00014">
    <property type="entry name" value="acidPPc"/>
    <property type="match status" value="1"/>
</dbReference>
<evidence type="ECO:0000313" key="10">
    <source>
        <dbReference type="Proteomes" id="UP001230654"/>
    </source>
</evidence>
<feature type="domain" description="Phosphatidic acid phosphatase type 2/haloperoxidase" evidence="8">
    <location>
        <begin position="65"/>
        <end position="175"/>
    </location>
</feature>
<keyword evidence="6 7" id="KW-0472">Membrane</keyword>
<dbReference type="InterPro" id="IPR036938">
    <property type="entry name" value="PAP2/HPO_sf"/>
</dbReference>
<evidence type="ECO:0000313" key="9">
    <source>
        <dbReference type="EMBL" id="MDQ0578511.1"/>
    </source>
</evidence>
<accession>A0ABU0NHB8</accession>
<keyword evidence="4" id="KW-0378">Hydrolase</keyword>
<evidence type="ECO:0000256" key="3">
    <source>
        <dbReference type="ARBA" id="ARBA00022692"/>
    </source>
</evidence>
<feature type="transmembrane region" description="Helical" evidence="7">
    <location>
        <begin position="160"/>
        <end position="178"/>
    </location>
</feature>
<name>A0ABU0NHB8_STRRH</name>
<evidence type="ECO:0000256" key="1">
    <source>
        <dbReference type="ARBA" id="ARBA00004651"/>
    </source>
</evidence>
<reference evidence="9 10" key="1">
    <citation type="submission" date="2023-07" db="EMBL/GenBank/DDBJ databases">
        <title>Comparative genomics of wheat-associated soil bacteria to identify genetic determinants of phenazine resistance.</title>
        <authorList>
            <person name="Mouncey N."/>
        </authorList>
    </citation>
    <scope>NUCLEOTIDE SEQUENCE [LARGE SCALE GENOMIC DNA]</scope>
    <source>
        <strain evidence="9 10">B2I6</strain>
    </source>
</reference>
<feature type="transmembrane region" description="Helical" evidence="7">
    <location>
        <begin position="60"/>
        <end position="79"/>
    </location>
</feature>
<dbReference type="EMBL" id="JAUSWV010000002">
    <property type="protein sequence ID" value="MDQ0578511.1"/>
    <property type="molecule type" value="Genomic_DNA"/>
</dbReference>
<dbReference type="PANTHER" id="PTHR14969:SF62">
    <property type="entry name" value="DECAPRENYLPHOSPHORYL-5-PHOSPHORIBOSE PHOSPHATASE RV3807C-RELATED"/>
    <property type="match status" value="1"/>
</dbReference>
<organism evidence="9 10">
    <name type="scientific">Streptomyces rishiriensis</name>
    <dbReference type="NCBI Taxonomy" id="68264"/>
    <lineage>
        <taxon>Bacteria</taxon>
        <taxon>Bacillati</taxon>
        <taxon>Actinomycetota</taxon>
        <taxon>Actinomycetes</taxon>
        <taxon>Kitasatosporales</taxon>
        <taxon>Streptomycetaceae</taxon>
        <taxon>Streptomyces</taxon>
    </lineage>
</organism>
<comment type="subcellular location">
    <subcellularLocation>
        <location evidence="1">Cell membrane</location>
        <topology evidence="1">Multi-pass membrane protein</topology>
    </subcellularLocation>
</comment>
<dbReference type="SUPFAM" id="SSF48317">
    <property type="entry name" value="Acid phosphatase/Vanadium-dependent haloperoxidase"/>
    <property type="match status" value="1"/>
</dbReference>
<protein>
    <submittedName>
        <fullName evidence="9">Membrane-associated phospholipid phosphatase</fullName>
    </submittedName>
</protein>
<keyword evidence="10" id="KW-1185">Reference proteome</keyword>
<dbReference type="Gene3D" id="1.20.144.10">
    <property type="entry name" value="Phosphatidic acid phosphatase type 2/haloperoxidase"/>
    <property type="match status" value="1"/>
</dbReference>
<keyword evidence="5 7" id="KW-1133">Transmembrane helix</keyword>
<dbReference type="PANTHER" id="PTHR14969">
    <property type="entry name" value="SPHINGOSINE-1-PHOSPHATE PHOSPHOHYDROLASE"/>
    <property type="match status" value="1"/>
</dbReference>
<keyword evidence="2" id="KW-1003">Cell membrane</keyword>
<gene>
    <name evidence="9" type="ORF">QF030_000689</name>
</gene>
<evidence type="ECO:0000256" key="2">
    <source>
        <dbReference type="ARBA" id="ARBA00022475"/>
    </source>
</evidence>
<evidence type="ECO:0000256" key="6">
    <source>
        <dbReference type="ARBA" id="ARBA00023136"/>
    </source>
</evidence>
<evidence type="ECO:0000256" key="7">
    <source>
        <dbReference type="SAM" id="Phobius"/>
    </source>
</evidence>
<dbReference type="RefSeq" id="WP_307161127.1">
    <property type="nucleotide sequence ID" value="NZ_JAUSWV010000002.1"/>
</dbReference>